<organism evidence="4 5">
    <name type="scientific">Altererythrobacter litoralis</name>
    <dbReference type="NCBI Taxonomy" id="3113904"/>
    <lineage>
        <taxon>Bacteria</taxon>
        <taxon>Pseudomonadati</taxon>
        <taxon>Pseudomonadota</taxon>
        <taxon>Alphaproteobacteria</taxon>
        <taxon>Sphingomonadales</taxon>
        <taxon>Erythrobacteraceae</taxon>
        <taxon>Altererythrobacter</taxon>
    </lineage>
</organism>
<dbReference type="SUPFAM" id="SSF55811">
    <property type="entry name" value="Nudix"/>
    <property type="match status" value="1"/>
</dbReference>
<evidence type="ECO:0000313" key="4">
    <source>
        <dbReference type="EMBL" id="MEE1877661.1"/>
    </source>
</evidence>
<comment type="cofactor">
    <cofactor evidence="1">
        <name>Mg(2+)</name>
        <dbReference type="ChEBI" id="CHEBI:18420"/>
    </cofactor>
</comment>
<dbReference type="PRINTS" id="PR00502">
    <property type="entry name" value="NUDIXFAMILY"/>
</dbReference>
<dbReference type="PROSITE" id="PS51462">
    <property type="entry name" value="NUDIX"/>
    <property type="match status" value="1"/>
</dbReference>
<dbReference type="PANTHER" id="PTHR43046">
    <property type="entry name" value="GDP-MANNOSE MANNOSYL HYDROLASE"/>
    <property type="match status" value="1"/>
</dbReference>
<feature type="domain" description="Nudix hydrolase" evidence="3">
    <location>
        <begin position="1"/>
        <end position="121"/>
    </location>
</feature>
<evidence type="ECO:0000259" key="3">
    <source>
        <dbReference type="PROSITE" id="PS51462"/>
    </source>
</evidence>
<name>A0ABU7GFI3_9SPHN</name>
<evidence type="ECO:0000313" key="5">
    <source>
        <dbReference type="Proteomes" id="UP001343492"/>
    </source>
</evidence>
<dbReference type="InterPro" id="IPR015797">
    <property type="entry name" value="NUDIX_hydrolase-like_dom_sf"/>
</dbReference>
<protein>
    <submittedName>
        <fullName evidence="4">NUDIX domain-containing protein</fullName>
    </submittedName>
</protein>
<dbReference type="EMBL" id="JAZDQV010000007">
    <property type="protein sequence ID" value="MEE1877661.1"/>
    <property type="molecule type" value="Genomic_DNA"/>
</dbReference>
<comment type="caution">
    <text evidence="4">The sequence shown here is derived from an EMBL/GenBank/DDBJ whole genome shotgun (WGS) entry which is preliminary data.</text>
</comment>
<evidence type="ECO:0000256" key="2">
    <source>
        <dbReference type="ARBA" id="ARBA00022801"/>
    </source>
</evidence>
<accession>A0ABU7GFI3</accession>
<dbReference type="PANTHER" id="PTHR43046:SF14">
    <property type="entry name" value="MUTT_NUDIX FAMILY PROTEIN"/>
    <property type="match status" value="1"/>
</dbReference>
<gene>
    <name evidence="4" type="ORF">VRS74_08200</name>
</gene>
<dbReference type="InterPro" id="IPR000086">
    <property type="entry name" value="NUDIX_hydrolase_dom"/>
</dbReference>
<keyword evidence="5" id="KW-1185">Reference proteome</keyword>
<reference evidence="4 5" key="1">
    <citation type="submission" date="2024-01" db="EMBL/GenBank/DDBJ databases">
        <title>The genome sequence of Erythrobacteraceae sp. strain 1XM1-14.</title>
        <authorList>
            <person name="Liu Y."/>
        </authorList>
    </citation>
    <scope>NUCLEOTIDE SEQUENCE [LARGE SCALE GENOMIC DNA]</scope>
    <source>
        <strain evidence="4 5">1XM1-14</strain>
    </source>
</reference>
<proteinExistence type="predicted"/>
<dbReference type="Pfam" id="PF00293">
    <property type="entry name" value="NUDIX"/>
    <property type="match status" value="1"/>
</dbReference>
<dbReference type="InterPro" id="IPR020476">
    <property type="entry name" value="Nudix_hydrolase"/>
</dbReference>
<sequence length="129" mass="14405">MRAVVFSSDGKVLLVRHTYTPGWHFPGGGVEVNETVEGALAKELQQETGLLLVGKPRFHGIYLNLVASSRDHVLTYLCEAEGRLPILMPSPEIADLGYFSLDELPKDIEKGTALRLREITNGLEPRKYW</sequence>
<dbReference type="Gene3D" id="3.90.79.10">
    <property type="entry name" value="Nucleoside Triphosphate Pyrophosphohydrolase"/>
    <property type="match status" value="1"/>
</dbReference>
<keyword evidence="2" id="KW-0378">Hydrolase</keyword>
<dbReference type="Proteomes" id="UP001343492">
    <property type="component" value="Unassembled WGS sequence"/>
</dbReference>
<evidence type="ECO:0000256" key="1">
    <source>
        <dbReference type="ARBA" id="ARBA00001946"/>
    </source>
</evidence>
<dbReference type="RefSeq" id="WP_354144768.1">
    <property type="nucleotide sequence ID" value="NZ_JAZDQV010000007.1"/>
</dbReference>